<accession>A0ABN1ZN00</accession>
<evidence type="ECO:0000259" key="4">
    <source>
        <dbReference type="SMART" id="SM00331"/>
    </source>
</evidence>
<evidence type="ECO:0000313" key="6">
    <source>
        <dbReference type="Proteomes" id="UP001501470"/>
    </source>
</evidence>
<dbReference type="InterPro" id="IPR035965">
    <property type="entry name" value="PAS-like_dom_sf"/>
</dbReference>
<proteinExistence type="predicted"/>
<dbReference type="Pfam" id="PF13581">
    <property type="entry name" value="HATPase_c_2"/>
    <property type="match status" value="1"/>
</dbReference>
<dbReference type="SMART" id="SM00065">
    <property type="entry name" value="GAF"/>
    <property type="match status" value="1"/>
</dbReference>
<evidence type="ECO:0000256" key="1">
    <source>
        <dbReference type="ARBA" id="ARBA00022801"/>
    </source>
</evidence>
<organism evidence="5 6">
    <name type="scientific">Dactylosporangium maewongense</name>
    <dbReference type="NCBI Taxonomy" id="634393"/>
    <lineage>
        <taxon>Bacteria</taxon>
        <taxon>Bacillati</taxon>
        <taxon>Actinomycetota</taxon>
        <taxon>Actinomycetes</taxon>
        <taxon>Micromonosporales</taxon>
        <taxon>Micromonosporaceae</taxon>
        <taxon>Dactylosporangium</taxon>
    </lineage>
</organism>
<keyword evidence="1" id="KW-0378">Hydrolase</keyword>
<dbReference type="PANTHER" id="PTHR43156:SF2">
    <property type="entry name" value="STAGE II SPORULATION PROTEIN E"/>
    <property type="match status" value="1"/>
</dbReference>
<evidence type="ECO:0000259" key="2">
    <source>
        <dbReference type="SMART" id="SM00065"/>
    </source>
</evidence>
<name>A0ABN1ZN00_9ACTN</name>
<dbReference type="CDD" id="cd16936">
    <property type="entry name" value="HATPase_RsbW-like"/>
    <property type="match status" value="1"/>
</dbReference>
<dbReference type="Gene3D" id="3.30.565.10">
    <property type="entry name" value="Histidine kinase-like ATPase, C-terminal domain"/>
    <property type="match status" value="1"/>
</dbReference>
<dbReference type="CDD" id="cd00130">
    <property type="entry name" value="PAS"/>
    <property type="match status" value="2"/>
</dbReference>
<dbReference type="Gene3D" id="3.30.450.40">
    <property type="match status" value="1"/>
</dbReference>
<dbReference type="Pfam" id="PF13185">
    <property type="entry name" value="GAF_2"/>
    <property type="match status" value="1"/>
</dbReference>
<feature type="domain" description="PAS" evidence="3">
    <location>
        <begin position="11"/>
        <end position="85"/>
    </location>
</feature>
<gene>
    <name evidence="5" type="ORF">GCM10009827_010200</name>
</gene>
<dbReference type="SUPFAM" id="SSF55785">
    <property type="entry name" value="PYP-like sensor domain (PAS domain)"/>
    <property type="match status" value="2"/>
</dbReference>
<dbReference type="Gene3D" id="3.60.40.10">
    <property type="entry name" value="PPM-type phosphatase domain"/>
    <property type="match status" value="1"/>
</dbReference>
<reference evidence="5 6" key="1">
    <citation type="journal article" date="2019" name="Int. J. Syst. Evol. Microbiol.">
        <title>The Global Catalogue of Microorganisms (GCM) 10K type strain sequencing project: providing services to taxonomists for standard genome sequencing and annotation.</title>
        <authorList>
            <consortium name="The Broad Institute Genomics Platform"/>
            <consortium name="The Broad Institute Genome Sequencing Center for Infectious Disease"/>
            <person name="Wu L."/>
            <person name="Ma J."/>
        </authorList>
    </citation>
    <scope>NUCLEOTIDE SEQUENCE [LARGE SCALE GENOMIC DNA]</scope>
    <source>
        <strain evidence="5 6">JCM 15933</strain>
    </source>
</reference>
<dbReference type="PANTHER" id="PTHR43156">
    <property type="entry name" value="STAGE II SPORULATION PROTEIN E-RELATED"/>
    <property type="match status" value="1"/>
</dbReference>
<dbReference type="Pfam" id="PF08448">
    <property type="entry name" value="PAS_4"/>
    <property type="match status" value="2"/>
</dbReference>
<keyword evidence="6" id="KW-1185">Reference proteome</keyword>
<sequence>MGEDGGAPRDARLLAMLDDDRQGWVLATAVREDGEIVDFEMVYINDAGCRFAGRSREELIGRRYREVWPETVHDGTLPLYREVVETRQPVTRTVYYDRPSVTGHFEMRVSPWGDGLGVRFVDLRQLTVAPQSTGGTRLYDVLDAAFDGFTLLRAVTDGSGAIVDFVCDYVNQLGAKLVGRTAEEVIGHPLSEVSPGSWDDGLFDRCRSVAETGEPWLEQRPYPQVGQVWEVKVARARADAGTPAVAVSFREVTDQVGQQRHLAAVAAEAERAAARATDAAARATALQTATTALVAASTTAEVYAAIGSVLRPSAGGQGLALLLLHEQQLQLRFHDGYEPDVVEKLRELPLDHPYPATAVARTGQPLYLTSLAQFQAAQPDPAVAVPAGERQAWAFLPLAVGGEVLGTLVVGYRRPREFDYDEQATLMALAGLGAQALQRALLFEARTTLASALQRALLPATLPRVPGLRHAARYLPWTHGVDVGGDWYDIIDLGEGAVGVVIGDVAGHSAAAAATMGQVRNALRAYAGERHNPASVVHHVNRLVLDLHPDTIATCCYLEVHLAEGTATAVSAGHPPPMLRTADGVHRLQLRPCPPLGVTPDAVYLDTTLLIPQAATLLLYTDGLVEDRRHPIDQGLRELRAALHSAPTRDPGGTLDHILGSDVGPRPRTDDVAVLCLTSDAVPTAPPTARRRFRGEAISASAARRFAADMLTAWKQAPIIDDALLLLDEVITNAIQHTVGDVTVELSLGEYLRVTVHDTSIRPPERRTAPDGADRDNGRGLHIIEQLAAAWGSELVPTGGKLVWFDLPRV</sequence>
<feature type="domain" description="PAS" evidence="3">
    <location>
        <begin position="140"/>
        <end position="211"/>
    </location>
</feature>
<dbReference type="SMART" id="SM00331">
    <property type="entry name" value="PP2C_SIG"/>
    <property type="match status" value="1"/>
</dbReference>
<dbReference type="InterPro" id="IPR000014">
    <property type="entry name" value="PAS"/>
</dbReference>
<dbReference type="InterPro" id="IPR029016">
    <property type="entry name" value="GAF-like_dom_sf"/>
</dbReference>
<dbReference type="RefSeq" id="WP_344499960.1">
    <property type="nucleotide sequence ID" value="NZ_BAAAQD010000001.1"/>
</dbReference>
<dbReference type="SUPFAM" id="SSF55781">
    <property type="entry name" value="GAF domain-like"/>
    <property type="match status" value="1"/>
</dbReference>
<evidence type="ECO:0008006" key="7">
    <source>
        <dbReference type="Google" id="ProtNLM"/>
    </source>
</evidence>
<dbReference type="Gene3D" id="3.30.450.20">
    <property type="entry name" value="PAS domain"/>
    <property type="match status" value="2"/>
</dbReference>
<dbReference type="SUPFAM" id="SSF55874">
    <property type="entry name" value="ATPase domain of HSP90 chaperone/DNA topoisomerase II/histidine kinase"/>
    <property type="match status" value="1"/>
</dbReference>
<dbReference type="EMBL" id="BAAAQD010000001">
    <property type="protein sequence ID" value="GAA1501321.1"/>
    <property type="molecule type" value="Genomic_DNA"/>
</dbReference>
<dbReference type="InterPro" id="IPR003018">
    <property type="entry name" value="GAF"/>
</dbReference>
<comment type="caution">
    <text evidence="5">The sequence shown here is derived from an EMBL/GenBank/DDBJ whole genome shotgun (WGS) entry which is preliminary data.</text>
</comment>
<dbReference type="InterPro" id="IPR036890">
    <property type="entry name" value="HATPase_C_sf"/>
</dbReference>
<dbReference type="InterPro" id="IPR003594">
    <property type="entry name" value="HATPase_dom"/>
</dbReference>
<feature type="domain" description="GAF" evidence="2">
    <location>
        <begin position="298"/>
        <end position="447"/>
    </location>
</feature>
<evidence type="ECO:0000313" key="5">
    <source>
        <dbReference type="EMBL" id="GAA1501321.1"/>
    </source>
</evidence>
<dbReference type="InterPro" id="IPR013656">
    <property type="entry name" value="PAS_4"/>
</dbReference>
<dbReference type="Proteomes" id="UP001501470">
    <property type="component" value="Unassembled WGS sequence"/>
</dbReference>
<dbReference type="SMART" id="SM00091">
    <property type="entry name" value="PAS"/>
    <property type="match status" value="2"/>
</dbReference>
<protein>
    <recommendedName>
        <fullName evidence="7">PAS domain S-box-containing protein</fullName>
    </recommendedName>
</protein>
<dbReference type="InterPro" id="IPR036457">
    <property type="entry name" value="PPM-type-like_dom_sf"/>
</dbReference>
<feature type="domain" description="PPM-type phosphatase" evidence="4">
    <location>
        <begin position="468"/>
        <end position="679"/>
    </location>
</feature>
<dbReference type="InterPro" id="IPR001932">
    <property type="entry name" value="PPM-type_phosphatase-like_dom"/>
</dbReference>
<dbReference type="InterPro" id="IPR052016">
    <property type="entry name" value="Bact_Sigma-Reg"/>
</dbReference>
<dbReference type="Pfam" id="PF07228">
    <property type="entry name" value="SpoIIE"/>
    <property type="match status" value="1"/>
</dbReference>
<evidence type="ECO:0000259" key="3">
    <source>
        <dbReference type="SMART" id="SM00091"/>
    </source>
</evidence>